<name>A0A382MJ53_9ZZZZ</name>
<organism evidence="1">
    <name type="scientific">marine metagenome</name>
    <dbReference type="NCBI Taxonomy" id="408172"/>
    <lineage>
        <taxon>unclassified sequences</taxon>
        <taxon>metagenomes</taxon>
        <taxon>ecological metagenomes</taxon>
    </lineage>
</organism>
<feature type="non-terminal residue" evidence="1">
    <location>
        <position position="92"/>
    </location>
</feature>
<protein>
    <submittedName>
        <fullName evidence="1">Uncharacterized protein</fullName>
    </submittedName>
</protein>
<dbReference type="EMBL" id="UINC01093806">
    <property type="protein sequence ID" value="SVC48518.1"/>
    <property type="molecule type" value="Genomic_DNA"/>
</dbReference>
<sequence length="92" mass="10587">MSKFYTSVVCLGDYIFERGIEDGLPFNEKQEFKPTLYIPTTTKTDWKTLEGDPVGPVQWGSIKETRAAMKKYDGVDNMKIYGHTNYNYSFIA</sequence>
<accession>A0A382MJ53</accession>
<proteinExistence type="predicted"/>
<dbReference type="AlphaFoldDB" id="A0A382MJ53"/>
<evidence type="ECO:0000313" key="1">
    <source>
        <dbReference type="EMBL" id="SVC48518.1"/>
    </source>
</evidence>
<gene>
    <name evidence="1" type="ORF">METZ01_LOCUS301372</name>
</gene>
<dbReference type="Gene3D" id="3.30.342.10">
    <property type="entry name" value="DNA Polymerase, chain B, domain 1"/>
    <property type="match status" value="1"/>
</dbReference>
<reference evidence="1" key="1">
    <citation type="submission" date="2018-05" db="EMBL/GenBank/DDBJ databases">
        <authorList>
            <person name="Lanie J.A."/>
            <person name="Ng W.-L."/>
            <person name="Kazmierczak K.M."/>
            <person name="Andrzejewski T.M."/>
            <person name="Davidsen T.M."/>
            <person name="Wayne K.J."/>
            <person name="Tettelin H."/>
            <person name="Glass J.I."/>
            <person name="Rusch D."/>
            <person name="Podicherti R."/>
            <person name="Tsui H.-C.T."/>
            <person name="Winkler M.E."/>
        </authorList>
    </citation>
    <scope>NUCLEOTIDE SEQUENCE</scope>
</reference>